<gene>
    <name evidence="1" type="ORF">V7S43_011131</name>
</gene>
<dbReference type="AlphaFoldDB" id="A0ABD3FDD0"/>
<organism evidence="1 2">
    <name type="scientific">Phytophthora oleae</name>
    <dbReference type="NCBI Taxonomy" id="2107226"/>
    <lineage>
        <taxon>Eukaryota</taxon>
        <taxon>Sar</taxon>
        <taxon>Stramenopiles</taxon>
        <taxon>Oomycota</taxon>
        <taxon>Peronosporomycetes</taxon>
        <taxon>Peronosporales</taxon>
        <taxon>Peronosporaceae</taxon>
        <taxon>Phytophthora</taxon>
    </lineage>
</organism>
<name>A0ABD3FDD0_9STRA</name>
<protein>
    <recommendedName>
        <fullName evidence="3">MULE transposase domain-containing protein</fullName>
    </recommendedName>
</protein>
<evidence type="ECO:0008006" key="3">
    <source>
        <dbReference type="Google" id="ProtNLM"/>
    </source>
</evidence>
<dbReference type="Proteomes" id="UP001632037">
    <property type="component" value="Unassembled WGS sequence"/>
</dbReference>
<proteinExistence type="predicted"/>
<keyword evidence="2" id="KW-1185">Reference proteome</keyword>
<sequence>MLLTQTSDNECSPILVVDLTTGSDTSPGVDAHGIPLDVRHFPQPGCRREVWTVLHRLAAPLEISNGEMATHVCVVKAQMFMCNPYASPEEWKRALHRITHSSYARDHMHAIHLEHPICQTEITKRMEKASRQVEEALDAADRQPDLRDTKLLALTANGASCLKRGTLQNLWVPTHKQQGVYIAYWLLRAGLPYNTVASEDFRVLVQRLTGVADATILSPATFRGLLDALFVKFCQMTAALLLREYSATHHSPFLNFHLDRWTTVNRKTGVLGTSVSWIDATWTYREIALLATKLYGIDIDPMAQFTVSDTAASARKVTKRFEDSLPTDCIMHVLNLCLQYGMCMRENQQTATVYDPITSSYKKVHHYCTVGGPFKEGRKLVKRVRALNHYFSSAAMG</sequence>
<comment type="caution">
    <text evidence="1">The sequence shown here is derived from an EMBL/GenBank/DDBJ whole genome shotgun (WGS) entry which is preliminary data.</text>
</comment>
<accession>A0ABD3FDD0</accession>
<reference evidence="1 2" key="1">
    <citation type="submission" date="2024-09" db="EMBL/GenBank/DDBJ databases">
        <title>Genome sequencing and assembly of Phytophthora oleae, isolate VK10A, causative agent of rot of olive drupes.</title>
        <authorList>
            <person name="Conti Taguali S."/>
            <person name="Riolo M."/>
            <person name="La Spada F."/>
            <person name="Cacciola S.O."/>
            <person name="Dionisio G."/>
        </authorList>
    </citation>
    <scope>NUCLEOTIDE SEQUENCE [LARGE SCALE GENOMIC DNA]</scope>
    <source>
        <strain evidence="1 2">VK10A</strain>
    </source>
</reference>
<dbReference type="EMBL" id="JBIMZQ010000026">
    <property type="protein sequence ID" value="KAL3663716.1"/>
    <property type="molecule type" value="Genomic_DNA"/>
</dbReference>
<evidence type="ECO:0000313" key="1">
    <source>
        <dbReference type="EMBL" id="KAL3663716.1"/>
    </source>
</evidence>
<evidence type="ECO:0000313" key="2">
    <source>
        <dbReference type="Proteomes" id="UP001632037"/>
    </source>
</evidence>